<keyword evidence="3" id="KW-1185">Reference proteome</keyword>
<dbReference type="AlphaFoldDB" id="A0AAV5JE67"/>
<feature type="region of interest" description="Disordered" evidence="1">
    <location>
        <begin position="1"/>
        <end position="26"/>
    </location>
</feature>
<dbReference type="EMBL" id="BPVZ01000037">
    <property type="protein sequence ID" value="GKV12829.1"/>
    <property type="molecule type" value="Genomic_DNA"/>
</dbReference>
<name>A0AAV5JE67_9ROSI</name>
<gene>
    <name evidence="2" type="ORF">SLEP1_g23924</name>
</gene>
<evidence type="ECO:0000256" key="1">
    <source>
        <dbReference type="SAM" id="MobiDB-lite"/>
    </source>
</evidence>
<protein>
    <submittedName>
        <fullName evidence="2">Uncharacterized protein</fullName>
    </submittedName>
</protein>
<comment type="caution">
    <text evidence="2">The sequence shown here is derived from an EMBL/GenBank/DDBJ whole genome shotgun (WGS) entry which is preliminary data.</text>
</comment>
<evidence type="ECO:0000313" key="3">
    <source>
        <dbReference type="Proteomes" id="UP001054252"/>
    </source>
</evidence>
<dbReference type="Proteomes" id="UP001054252">
    <property type="component" value="Unassembled WGS sequence"/>
</dbReference>
<proteinExistence type="predicted"/>
<reference evidence="2 3" key="1">
    <citation type="journal article" date="2021" name="Commun. Biol.">
        <title>The genome of Shorea leprosula (Dipterocarpaceae) highlights the ecological relevance of drought in aseasonal tropical rainforests.</title>
        <authorList>
            <person name="Ng K.K.S."/>
            <person name="Kobayashi M.J."/>
            <person name="Fawcett J.A."/>
            <person name="Hatakeyama M."/>
            <person name="Paape T."/>
            <person name="Ng C.H."/>
            <person name="Ang C.C."/>
            <person name="Tnah L.H."/>
            <person name="Lee C.T."/>
            <person name="Nishiyama T."/>
            <person name="Sese J."/>
            <person name="O'Brien M.J."/>
            <person name="Copetti D."/>
            <person name="Mohd Noor M.I."/>
            <person name="Ong R.C."/>
            <person name="Putra M."/>
            <person name="Sireger I.Z."/>
            <person name="Indrioko S."/>
            <person name="Kosugi Y."/>
            <person name="Izuno A."/>
            <person name="Isagi Y."/>
            <person name="Lee S.L."/>
            <person name="Shimizu K.K."/>
        </authorList>
    </citation>
    <scope>NUCLEOTIDE SEQUENCE [LARGE SCALE GENOMIC DNA]</scope>
    <source>
        <strain evidence="2">214</strain>
    </source>
</reference>
<sequence length="83" mass="9247">MAISSQAPDIQGERQSGQDVRTQNEQQNSYLKFSNVDFPQDVAAGLSAERISLPPLWSREAAMWRRTNASKDLEIASCLMGTF</sequence>
<organism evidence="2 3">
    <name type="scientific">Rubroshorea leprosula</name>
    <dbReference type="NCBI Taxonomy" id="152421"/>
    <lineage>
        <taxon>Eukaryota</taxon>
        <taxon>Viridiplantae</taxon>
        <taxon>Streptophyta</taxon>
        <taxon>Embryophyta</taxon>
        <taxon>Tracheophyta</taxon>
        <taxon>Spermatophyta</taxon>
        <taxon>Magnoliopsida</taxon>
        <taxon>eudicotyledons</taxon>
        <taxon>Gunneridae</taxon>
        <taxon>Pentapetalae</taxon>
        <taxon>rosids</taxon>
        <taxon>malvids</taxon>
        <taxon>Malvales</taxon>
        <taxon>Dipterocarpaceae</taxon>
        <taxon>Rubroshorea</taxon>
    </lineage>
</organism>
<evidence type="ECO:0000313" key="2">
    <source>
        <dbReference type="EMBL" id="GKV12829.1"/>
    </source>
</evidence>
<accession>A0AAV5JE67</accession>